<evidence type="ECO:0000256" key="1">
    <source>
        <dbReference type="SAM" id="SignalP"/>
    </source>
</evidence>
<dbReference type="Proteomes" id="UP000236664">
    <property type="component" value="Unassembled WGS sequence"/>
</dbReference>
<reference evidence="2 3" key="1">
    <citation type="submission" date="2017-06" db="EMBL/GenBank/DDBJ databases">
        <title>Genome of Fusarium nygamai isolate CS10214.</title>
        <authorList>
            <person name="Gardiner D.M."/>
            <person name="Obanor F."/>
            <person name="Kazan K."/>
        </authorList>
    </citation>
    <scope>NUCLEOTIDE SEQUENCE [LARGE SCALE GENOMIC DNA]</scope>
    <source>
        <strain evidence="2 3">CS10214</strain>
    </source>
</reference>
<sequence>MHVTKTLALISALSTGALSFKVRAYSGVGCTGSTQEINVWDNTCRDSNVLATKSIRVLAYGAGRQRAFFWNRPECSAAKPDNVINDWWADGGSNVFKKGRCIDLKGTSHAYSSISS</sequence>
<keyword evidence="3" id="KW-1185">Reference proteome</keyword>
<keyword evidence="1" id="KW-0732">Signal</keyword>
<name>A0A2K0U3C6_GIBNY</name>
<comment type="caution">
    <text evidence="2">The sequence shown here is derived from an EMBL/GenBank/DDBJ whole genome shotgun (WGS) entry which is preliminary data.</text>
</comment>
<feature type="chain" id="PRO_5014322565" description="Cyanovirin-N domain-containing protein" evidence="1">
    <location>
        <begin position="20"/>
        <end position="116"/>
    </location>
</feature>
<organism evidence="2 3">
    <name type="scientific">Gibberella nygamai</name>
    <name type="common">Bean root rot disease fungus</name>
    <name type="synonym">Fusarium nygamai</name>
    <dbReference type="NCBI Taxonomy" id="42673"/>
    <lineage>
        <taxon>Eukaryota</taxon>
        <taxon>Fungi</taxon>
        <taxon>Dikarya</taxon>
        <taxon>Ascomycota</taxon>
        <taxon>Pezizomycotina</taxon>
        <taxon>Sordariomycetes</taxon>
        <taxon>Hypocreomycetidae</taxon>
        <taxon>Hypocreales</taxon>
        <taxon>Nectriaceae</taxon>
        <taxon>Fusarium</taxon>
        <taxon>Fusarium fujikuroi species complex</taxon>
    </lineage>
</organism>
<evidence type="ECO:0000313" key="3">
    <source>
        <dbReference type="Proteomes" id="UP000236664"/>
    </source>
</evidence>
<accession>A0A2K0U3C6</accession>
<dbReference type="AlphaFoldDB" id="A0A2K0U3C6"/>
<proteinExistence type="predicted"/>
<evidence type="ECO:0000313" key="2">
    <source>
        <dbReference type="EMBL" id="PNP52282.1"/>
    </source>
</evidence>
<dbReference type="OrthoDB" id="3598923at2759"/>
<dbReference type="EMBL" id="MTQA01000765">
    <property type="protein sequence ID" value="PNP52282.1"/>
    <property type="molecule type" value="Genomic_DNA"/>
</dbReference>
<gene>
    <name evidence="2" type="ORF">FNYG_15859</name>
</gene>
<protein>
    <recommendedName>
        <fullName evidence="4">Cyanovirin-N domain-containing protein</fullName>
    </recommendedName>
</protein>
<feature type="signal peptide" evidence="1">
    <location>
        <begin position="1"/>
        <end position="19"/>
    </location>
</feature>
<evidence type="ECO:0008006" key="4">
    <source>
        <dbReference type="Google" id="ProtNLM"/>
    </source>
</evidence>